<gene>
    <name evidence="1" type="ORF">B5E88_09165</name>
</gene>
<reference evidence="2" key="1">
    <citation type="submission" date="2017-04" db="EMBL/GenBank/DDBJ databases">
        <title>Function of individual gut microbiota members based on whole genome sequencing of pure cultures obtained from chicken caecum.</title>
        <authorList>
            <person name="Medvecky M."/>
            <person name="Cejkova D."/>
            <person name="Polansky O."/>
            <person name="Karasova D."/>
            <person name="Kubasova T."/>
            <person name="Cizek A."/>
            <person name="Rychlik I."/>
        </authorList>
    </citation>
    <scope>NUCLEOTIDE SEQUENCE [LARGE SCALE GENOMIC DNA]</scope>
    <source>
        <strain evidence="2">An144</strain>
    </source>
</reference>
<proteinExistence type="predicted"/>
<dbReference type="Proteomes" id="UP000196074">
    <property type="component" value="Unassembled WGS sequence"/>
</dbReference>
<dbReference type="EMBL" id="NFLC01000018">
    <property type="protein sequence ID" value="OUQ09703.1"/>
    <property type="molecule type" value="Genomic_DNA"/>
</dbReference>
<name>A0A1Y4QZL6_9ENTE</name>
<evidence type="ECO:0000313" key="2">
    <source>
        <dbReference type="Proteomes" id="UP000196074"/>
    </source>
</evidence>
<protein>
    <submittedName>
        <fullName evidence="1">TIGR02678 family protein</fullName>
    </submittedName>
</protein>
<dbReference type="RefSeq" id="WP_087215596.1">
    <property type="nucleotide sequence ID" value="NZ_JAKYKG010000021.1"/>
</dbReference>
<dbReference type="AlphaFoldDB" id="A0A1Y4QZL6"/>
<dbReference type="NCBIfam" id="TIGR02678">
    <property type="entry name" value="TIGR02678 family protein"/>
    <property type="match status" value="1"/>
</dbReference>
<organism evidence="1 2">
    <name type="scientific">Enterococcus cecorum</name>
    <dbReference type="NCBI Taxonomy" id="44008"/>
    <lineage>
        <taxon>Bacteria</taxon>
        <taxon>Bacillati</taxon>
        <taxon>Bacillota</taxon>
        <taxon>Bacilli</taxon>
        <taxon>Lactobacillales</taxon>
        <taxon>Enterococcaceae</taxon>
        <taxon>Enterococcus</taxon>
    </lineage>
</organism>
<accession>A0A1Y4QZL6</accession>
<dbReference type="Pfam" id="PF09661">
    <property type="entry name" value="DUF2398"/>
    <property type="match status" value="1"/>
</dbReference>
<evidence type="ECO:0000313" key="1">
    <source>
        <dbReference type="EMBL" id="OUQ09703.1"/>
    </source>
</evidence>
<sequence>MNQEIFSTCLNLLFENFWIVKTTQPEEYRLIKRYRKELDIELRKRFGLSLLVRSQFIQLFRRPFHLQEWMGIEDFKDVMDYVLLMHAMAYIEEQEMNTYFLLNELIESIERDLPEDYHLEWTNYLHRKSLVRVLKKLIDLAILEVIQGEIELFEQNEDRNILYTITTQSRYLLGKTPDAFVKYEGFDDFWQEIQNNQLEDSNQALFTQLMCEPVLYRNAENEQDFIRLRNYQSVFARFVEEKTDYQFELTKDVAMFTLDKRDSSRDIFPSRKVLDEILVQLQTVLFDQEQQVDTYGVGLFTMSQWQLAVEKLKQDFQSFWSKEYKELKISELANRLLERAQEFQMVKVIDEVIYLQPVLTRMVAKMEDKRDEK</sequence>
<comment type="caution">
    <text evidence="1">The sequence shown here is derived from an EMBL/GenBank/DDBJ whole genome shotgun (WGS) entry which is preliminary data.</text>
</comment>
<dbReference type="InterPro" id="IPR013494">
    <property type="entry name" value="CHP02678"/>
</dbReference>